<dbReference type="OrthoDB" id="3936150at2759"/>
<feature type="transmembrane region" description="Helical" evidence="5">
    <location>
        <begin position="40"/>
        <end position="58"/>
    </location>
</feature>
<evidence type="ECO:0000313" key="7">
    <source>
        <dbReference type="EMBL" id="KAB8067254.1"/>
    </source>
</evidence>
<evidence type="ECO:0000256" key="1">
    <source>
        <dbReference type="ARBA" id="ARBA00004141"/>
    </source>
</evidence>
<evidence type="ECO:0000256" key="4">
    <source>
        <dbReference type="ARBA" id="ARBA00023136"/>
    </source>
</evidence>
<name>A0A5N5WIX9_9EURO</name>
<keyword evidence="2 5" id="KW-0812">Transmembrane</keyword>
<dbReference type="GO" id="GO:0005886">
    <property type="term" value="C:plasma membrane"/>
    <property type="evidence" value="ECO:0007669"/>
    <property type="project" value="TreeGrafter"/>
</dbReference>
<dbReference type="PANTHER" id="PTHR23502:SF182">
    <property type="entry name" value="POLYAMINE TRANSPORTER, PUTATIVE-RELATED"/>
    <property type="match status" value="1"/>
</dbReference>
<dbReference type="GO" id="GO:0000297">
    <property type="term" value="F:spermine transmembrane transporter activity"/>
    <property type="evidence" value="ECO:0007669"/>
    <property type="project" value="TreeGrafter"/>
</dbReference>
<feature type="transmembrane region" description="Helical" evidence="5">
    <location>
        <begin position="6"/>
        <end position="28"/>
    </location>
</feature>
<dbReference type="PROSITE" id="PS50850">
    <property type="entry name" value="MFS"/>
    <property type="match status" value="1"/>
</dbReference>
<feature type="transmembrane region" description="Helical" evidence="5">
    <location>
        <begin position="215"/>
        <end position="237"/>
    </location>
</feature>
<feature type="transmembrane region" description="Helical" evidence="5">
    <location>
        <begin position="257"/>
        <end position="276"/>
    </location>
</feature>
<dbReference type="InterPro" id="IPR011701">
    <property type="entry name" value="MFS"/>
</dbReference>
<keyword evidence="4 5" id="KW-0472">Membrane</keyword>
<evidence type="ECO:0000256" key="3">
    <source>
        <dbReference type="ARBA" id="ARBA00022989"/>
    </source>
</evidence>
<protein>
    <submittedName>
        <fullName evidence="7">Major facilitator superfamily domain-containing protein</fullName>
    </submittedName>
</protein>
<dbReference type="PANTHER" id="PTHR23502">
    <property type="entry name" value="MAJOR FACILITATOR SUPERFAMILY"/>
    <property type="match status" value="1"/>
</dbReference>
<evidence type="ECO:0000313" key="8">
    <source>
        <dbReference type="Proteomes" id="UP000326565"/>
    </source>
</evidence>
<feature type="transmembrane region" description="Helical" evidence="5">
    <location>
        <begin position="70"/>
        <end position="91"/>
    </location>
</feature>
<dbReference type="InterPro" id="IPR020846">
    <property type="entry name" value="MFS_dom"/>
</dbReference>
<dbReference type="SUPFAM" id="SSF103473">
    <property type="entry name" value="MFS general substrate transporter"/>
    <property type="match status" value="1"/>
</dbReference>
<organism evidence="7 8">
    <name type="scientific">Aspergillus leporis</name>
    <dbReference type="NCBI Taxonomy" id="41062"/>
    <lineage>
        <taxon>Eukaryota</taxon>
        <taxon>Fungi</taxon>
        <taxon>Dikarya</taxon>
        <taxon>Ascomycota</taxon>
        <taxon>Pezizomycotina</taxon>
        <taxon>Eurotiomycetes</taxon>
        <taxon>Eurotiomycetidae</taxon>
        <taxon>Eurotiales</taxon>
        <taxon>Aspergillaceae</taxon>
        <taxon>Aspergillus</taxon>
        <taxon>Aspergillus subgen. Circumdati</taxon>
    </lineage>
</organism>
<dbReference type="GO" id="GO:0015606">
    <property type="term" value="F:spermidine transmembrane transporter activity"/>
    <property type="evidence" value="ECO:0007669"/>
    <property type="project" value="TreeGrafter"/>
</dbReference>
<feature type="transmembrane region" description="Helical" evidence="5">
    <location>
        <begin position="132"/>
        <end position="152"/>
    </location>
</feature>
<reference evidence="7 8" key="1">
    <citation type="submission" date="2019-04" db="EMBL/GenBank/DDBJ databases">
        <title>Friends and foes A comparative genomics study of 23 Aspergillus species from section Flavi.</title>
        <authorList>
            <consortium name="DOE Joint Genome Institute"/>
            <person name="Kjaerbolling I."/>
            <person name="Vesth T."/>
            <person name="Frisvad J.C."/>
            <person name="Nybo J.L."/>
            <person name="Theobald S."/>
            <person name="Kildgaard S."/>
            <person name="Isbrandt T."/>
            <person name="Kuo A."/>
            <person name="Sato A."/>
            <person name="Lyhne E.K."/>
            <person name="Kogle M.E."/>
            <person name="Wiebenga A."/>
            <person name="Kun R.S."/>
            <person name="Lubbers R.J."/>
            <person name="Makela M.R."/>
            <person name="Barry K."/>
            <person name="Chovatia M."/>
            <person name="Clum A."/>
            <person name="Daum C."/>
            <person name="Haridas S."/>
            <person name="He G."/>
            <person name="LaButti K."/>
            <person name="Lipzen A."/>
            <person name="Mondo S."/>
            <person name="Riley R."/>
            <person name="Salamov A."/>
            <person name="Simmons B.A."/>
            <person name="Magnuson J.K."/>
            <person name="Henrissat B."/>
            <person name="Mortensen U.H."/>
            <person name="Larsen T.O."/>
            <person name="Devries R.P."/>
            <person name="Grigoriev I.V."/>
            <person name="Machida M."/>
            <person name="Baker S.E."/>
            <person name="Andersen M.R."/>
        </authorList>
    </citation>
    <scope>NUCLEOTIDE SEQUENCE [LARGE SCALE GENOMIC DNA]</scope>
    <source>
        <strain evidence="7 8">CBS 151.66</strain>
    </source>
</reference>
<dbReference type="Pfam" id="PF07690">
    <property type="entry name" value="MFS_1"/>
    <property type="match status" value="1"/>
</dbReference>
<feature type="transmembrane region" description="Helical" evidence="5">
    <location>
        <begin position="282"/>
        <end position="303"/>
    </location>
</feature>
<keyword evidence="3 5" id="KW-1133">Transmembrane helix</keyword>
<feature type="transmembrane region" description="Helical" evidence="5">
    <location>
        <begin position="98"/>
        <end position="120"/>
    </location>
</feature>
<comment type="subcellular location">
    <subcellularLocation>
        <location evidence="1">Membrane</location>
        <topology evidence="1">Multi-pass membrane protein</topology>
    </subcellularLocation>
</comment>
<proteinExistence type="predicted"/>
<gene>
    <name evidence="7" type="ORF">BDV29DRAFT_200490</name>
</gene>
<evidence type="ECO:0000259" key="6">
    <source>
        <dbReference type="PROSITE" id="PS50850"/>
    </source>
</evidence>
<evidence type="ECO:0000256" key="5">
    <source>
        <dbReference type="SAM" id="Phobius"/>
    </source>
</evidence>
<dbReference type="Gene3D" id="1.20.1720.10">
    <property type="entry name" value="Multidrug resistance protein D"/>
    <property type="match status" value="1"/>
</dbReference>
<feature type="transmembrane region" description="Helical" evidence="5">
    <location>
        <begin position="333"/>
        <end position="353"/>
    </location>
</feature>
<sequence length="376" mass="41550">MVEFHISRTAAILNITLYIFGLGIGPLMFAPLSEVYGRRWIYAIAYTCLLAFTAGAASSPNFTTLLVCRFLAGLSGSVGIAIGAGTIADIWPAGRERAIASLFFVLCPFLAPTLAPLVGIYSMTAHQDSWKWTQWTMLFMGVAIWPFVLGMRETATDLTELKLRKSIFLPLKMLFIDLIVLSLTIHTSFGYALIFSFFSSFFYILSMDYGFDTKYASLCLLSLIVGYFCPLCLYIVFDKYFFASRNDTVPPVPEKRLYVATLGGFLLLVGKVWYAAGASRGGHWAILVSAGIPLGCGVLALFVPIAANGALRYTLGATFPLFTVQIYEQLGINWASAVFAFLSLLLLPTPILLCKYGRRLRTFEGVKHRQHDVLES</sequence>
<feature type="domain" description="Major facilitator superfamily (MFS) profile" evidence="6">
    <location>
        <begin position="1"/>
        <end position="376"/>
    </location>
</feature>
<keyword evidence="8" id="KW-1185">Reference proteome</keyword>
<dbReference type="Proteomes" id="UP000326565">
    <property type="component" value="Unassembled WGS sequence"/>
</dbReference>
<evidence type="ECO:0000256" key="2">
    <source>
        <dbReference type="ARBA" id="ARBA00022692"/>
    </source>
</evidence>
<dbReference type="AlphaFoldDB" id="A0A5N5WIX9"/>
<dbReference type="EMBL" id="ML732520">
    <property type="protein sequence ID" value="KAB8067254.1"/>
    <property type="molecule type" value="Genomic_DNA"/>
</dbReference>
<accession>A0A5N5WIX9</accession>
<feature type="transmembrane region" description="Helical" evidence="5">
    <location>
        <begin position="173"/>
        <end position="203"/>
    </location>
</feature>
<dbReference type="InterPro" id="IPR036259">
    <property type="entry name" value="MFS_trans_sf"/>
</dbReference>